<dbReference type="AlphaFoldDB" id="A0A1B8P5T2"/>
<accession>A0A1B8P5T2</accession>
<sequence>MRTLISAALDRSRTTLLLLIALLLAGLGAWQAIPKEANPDIPIPIIYVSMTLEGVSPEDAERLLVRPMEQELRSIEGLSKLTAQAGEGHASLNLEFDAGFDPAQALTDVREQVDIAKADLPDEAEEPRVVEVNVGLFPVLSIGLSGPIEESRRVAVARRLKEEIEGIPRSSRSTSAATGKTCWKSSSTRWCWTAMASISRPCSTA</sequence>
<evidence type="ECO:0000313" key="2">
    <source>
        <dbReference type="Proteomes" id="UP000092504"/>
    </source>
</evidence>
<dbReference type="GO" id="GO:0005886">
    <property type="term" value="C:plasma membrane"/>
    <property type="evidence" value="ECO:0007669"/>
    <property type="project" value="TreeGrafter"/>
</dbReference>
<name>A0A1B8P5T2_HALEL</name>
<organism evidence="1 2">
    <name type="scientific">Halomonas elongata</name>
    <dbReference type="NCBI Taxonomy" id="2746"/>
    <lineage>
        <taxon>Bacteria</taxon>
        <taxon>Pseudomonadati</taxon>
        <taxon>Pseudomonadota</taxon>
        <taxon>Gammaproteobacteria</taxon>
        <taxon>Oceanospirillales</taxon>
        <taxon>Halomonadaceae</taxon>
        <taxon>Halomonas</taxon>
    </lineage>
</organism>
<gene>
    <name evidence="1" type="primary">swrC_1</name>
    <name evidence="1" type="ORF">A8U91_01965</name>
</gene>
<dbReference type="Gene3D" id="3.30.70.1430">
    <property type="entry name" value="Multidrug efflux transporter AcrB pore domain"/>
    <property type="match status" value="1"/>
</dbReference>
<dbReference type="Proteomes" id="UP000092504">
    <property type="component" value="Unassembled WGS sequence"/>
</dbReference>
<comment type="caution">
    <text evidence="1">The sequence shown here is derived from an EMBL/GenBank/DDBJ whole genome shotgun (WGS) entry which is preliminary data.</text>
</comment>
<reference evidence="1 2" key="1">
    <citation type="submission" date="2016-06" db="EMBL/GenBank/DDBJ databases">
        <title>Genome sequence of halotolerant plant growth promoting strain of Halomonas elongata HEK1 isolated from salterns of Rann of Kutch, Gujarat, India.</title>
        <authorList>
            <person name="Gaba S."/>
            <person name="Singh R.N."/>
            <person name="Abrol S."/>
            <person name="Kaushik R."/>
            <person name="Saxena A.K."/>
        </authorList>
    </citation>
    <scope>NUCLEOTIDE SEQUENCE [LARGE SCALE GENOMIC DNA]</scope>
    <source>
        <strain evidence="1 2">HEK1</strain>
    </source>
</reference>
<dbReference type="InterPro" id="IPR001036">
    <property type="entry name" value="Acrflvin-R"/>
</dbReference>
<protein>
    <submittedName>
        <fullName evidence="1">Swarming motility protein SwrC</fullName>
    </submittedName>
</protein>
<dbReference type="Gene3D" id="3.30.70.1320">
    <property type="entry name" value="Multidrug efflux transporter AcrB pore domain like"/>
    <property type="match status" value="1"/>
</dbReference>
<dbReference type="SUPFAM" id="SSF82693">
    <property type="entry name" value="Multidrug efflux transporter AcrB pore domain, PN1, PN2, PC1 and PC2 subdomains"/>
    <property type="match status" value="1"/>
</dbReference>
<evidence type="ECO:0000313" key="1">
    <source>
        <dbReference type="EMBL" id="OBX37592.1"/>
    </source>
</evidence>
<dbReference type="GO" id="GO:0042910">
    <property type="term" value="F:xenobiotic transmembrane transporter activity"/>
    <property type="evidence" value="ECO:0007669"/>
    <property type="project" value="TreeGrafter"/>
</dbReference>
<dbReference type="PANTHER" id="PTHR32063:SF0">
    <property type="entry name" value="SWARMING MOTILITY PROTEIN SWRC"/>
    <property type="match status" value="1"/>
</dbReference>
<proteinExistence type="predicted"/>
<dbReference type="PATRIC" id="fig|2746.7.peg.2012"/>
<dbReference type="Gene3D" id="1.20.1640.10">
    <property type="entry name" value="Multidrug efflux transporter AcrB transmembrane domain"/>
    <property type="match status" value="1"/>
</dbReference>
<dbReference type="EMBL" id="MAJD01000001">
    <property type="protein sequence ID" value="OBX37592.1"/>
    <property type="molecule type" value="Genomic_DNA"/>
</dbReference>
<dbReference type="Pfam" id="PF00873">
    <property type="entry name" value="ACR_tran"/>
    <property type="match status" value="1"/>
</dbReference>
<dbReference type="PANTHER" id="PTHR32063">
    <property type="match status" value="1"/>
</dbReference>